<comment type="caution">
    <text evidence="1">The sequence shown here is derived from an EMBL/GenBank/DDBJ whole genome shotgun (WGS) entry which is preliminary data.</text>
</comment>
<gene>
    <name evidence="1" type="ORF">MBAV_005118</name>
</gene>
<accession>A0A0F3GLG7</accession>
<dbReference type="EMBL" id="LACI01002207">
    <property type="protein sequence ID" value="KJU82687.1"/>
    <property type="molecule type" value="Genomic_DNA"/>
</dbReference>
<keyword evidence="2" id="KW-1185">Reference proteome</keyword>
<protein>
    <submittedName>
        <fullName evidence="1">Uncharacterized protein</fullName>
    </submittedName>
</protein>
<name>A0A0F3GLG7_9BACT</name>
<reference evidence="1 2" key="1">
    <citation type="submission" date="2015-02" db="EMBL/GenBank/DDBJ databases">
        <title>Single-cell genomics of uncultivated deep-branching MTB reveals a conserved set of magnetosome genes.</title>
        <authorList>
            <person name="Kolinko S."/>
            <person name="Richter M."/>
            <person name="Glockner F.O."/>
            <person name="Brachmann A."/>
            <person name="Schuler D."/>
        </authorList>
    </citation>
    <scope>NUCLEOTIDE SEQUENCE [LARGE SCALE GENOMIC DNA]</scope>
    <source>
        <strain evidence="1">TM-1</strain>
    </source>
</reference>
<organism evidence="1 2">
    <name type="scientific">Candidatus Magnetobacterium bavaricum</name>
    <dbReference type="NCBI Taxonomy" id="29290"/>
    <lineage>
        <taxon>Bacteria</taxon>
        <taxon>Pseudomonadati</taxon>
        <taxon>Nitrospirota</taxon>
        <taxon>Thermodesulfovibrionia</taxon>
        <taxon>Thermodesulfovibrionales</taxon>
        <taxon>Candidatus Magnetobacteriaceae</taxon>
        <taxon>Candidatus Magnetobacterium</taxon>
    </lineage>
</organism>
<dbReference type="AlphaFoldDB" id="A0A0F3GLG7"/>
<evidence type="ECO:0000313" key="1">
    <source>
        <dbReference type="EMBL" id="KJU82687.1"/>
    </source>
</evidence>
<proteinExistence type="predicted"/>
<dbReference type="Proteomes" id="UP000033423">
    <property type="component" value="Unassembled WGS sequence"/>
</dbReference>
<evidence type="ECO:0000313" key="2">
    <source>
        <dbReference type="Proteomes" id="UP000033423"/>
    </source>
</evidence>
<sequence>MTQNEQHHYHAMAIFIRKYSILRLSPFQGGSNPCTAILYGLNPPKSRLSPPAKSQELRWSTNWSTFCKSDSPSIIYKYPFRWP</sequence>